<feature type="region of interest" description="Disordered" evidence="7">
    <location>
        <begin position="645"/>
        <end position="671"/>
    </location>
</feature>
<feature type="compositionally biased region" description="Acidic residues" evidence="7">
    <location>
        <begin position="447"/>
        <end position="457"/>
    </location>
</feature>
<dbReference type="Gene3D" id="3.30.70.330">
    <property type="match status" value="1"/>
</dbReference>
<name>A0A067RQF2_ZOONE</name>
<feature type="region of interest" description="Disordered" evidence="7">
    <location>
        <begin position="266"/>
        <end position="359"/>
    </location>
</feature>
<feature type="compositionally biased region" description="Acidic residues" evidence="7">
    <location>
        <begin position="465"/>
        <end position="474"/>
    </location>
</feature>
<dbReference type="Pfam" id="PF04959">
    <property type="entry name" value="ARS2"/>
    <property type="match status" value="1"/>
</dbReference>
<dbReference type="InParanoid" id="A0A067RQF2"/>
<protein>
    <recommendedName>
        <fullName evidence="3">Serrate RNA effector molecule homolog</fullName>
    </recommendedName>
    <alternativeName>
        <fullName evidence="6">Arsenite-resistance protein 2 homolog</fullName>
    </alternativeName>
</protein>
<dbReference type="InterPro" id="IPR039727">
    <property type="entry name" value="SE/Ars2"/>
</dbReference>
<feature type="compositionally biased region" description="Basic and acidic residues" evidence="7">
    <location>
        <begin position="475"/>
        <end position="493"/>
    </location>
</feature>
<keyword evidence="4" id="KW-0943">RNA-mediated gene silencing</keyword>
<feature type="compositionally biased region" description="Polar residues" evidence="7">
    <location>
        <begin position="283"/>
        <end position="304"/>
    </location>
</feature>
<feature type="compositionally biased region" description="Basic and acidic residues" evidence="7">
    <location>
        <begin position="897"/>
        <end position="907"/>
    </location>
</feature>
<dbReference type="InterPro" id="IPR035979">
    <property type="entry name" value="RBD_domain_sf"/>
</dbReference>
<feature type="compositionally biased region" description="Basic and acidic residues" evidence="7">
    <location>
        <begin position="330"/>
        <end position="349"/>
    </location>
</feature>
<dbReference type="Proteomes" id="UP000027135">
    <property type="component" value="Unassembled WGS sequence"/>
</dbReference>
<feature type="compositionally biased region" description="Basic and acidic residues" evidence="7">
    <location>
        <begin position="425"/>
        <end position="446"/>
    </location>
</feature>
<evidence type="ECO:0000256" key="6">
    <source>
        <dbReference type="ARBA" id="ARBA00030701"/>
    </source>
</evidence>
<dbReference type="EMBL" id="KK852528">
    <property type="protein sequence ID" value="KDR21974.1"/>
    <property type="molecule type" value="Genomic_DNA"/>
</dbReference>
<dbReference type="Pfam" id="PF12066">
    <property type="entry name" value="SERRATE_Ars2_N"/>
    <property type="match status" value="1"/>
</dbReference>
<dbReference type="STRING" id="136037.A0A067RQF2"/>
<keyword evidence="11" id="KW-1185">Reference proteome</keyword>
<dbReference type="AlphaFoldDB" id="A0A067RQF2"/>
<dbReference type="FunCoup" id="A0A067RQF2">
    <property type="interactions" value="2121"/>
</dbReference>
<feature type="domain" description="SERRATE/Ars2 C-terminal" evidence="8">
    <location>
        <begin position="770"/>
        <end position="946"/>
    </location>
</feature>
<dbReference type="InterPro" id="IPR021933">
    <property type="entry name" value="SERRATE/Ars2_N"/>
</dbReference>
<feature type="region of interest" description="Disordered" evidence="7">
    <location>
        <begin position="371"/>
        <end position="524"/>
    </location>
</feature>
<dbReference type="PANTHER" id="PTHR13165">
    <property type="entry name" value="ARSENITE-RESISTANCE PROTEIN 2"/>
    <property type="match status" value="1"/>
</dbReference>
<feature type="domain" description="SERRATE/Ars2 N-terminal" evidence="9">
    <location>
        <begin position="149"/>
        <end position="257"/>
    </location>
</feature>
<evidence type="ECO:0000313" key="11">
    <source>
        <dbReference type="Proteomes" id="UP000027135"/>
    </source>
</evidence>
<reference evidence="10 11" key="1">
    <citation type="journal article" date="2014" name="Nat. Commun.">
        <title>Molecular traces of alternative social organization in a termite genome.</title>
        <authorList>
            <person name="Terrapon N."/>
            <person name="Li C."/>
            <person name="Robertson H.M."/>
            <person name="Ji L."/>
            <person name="Meng X."/>
            <person name="Booth W."/>
            <person name="Chen Z."/>
            <person name="Childers C.P."/>
            <person name="Glastad K.M."/>
            <person name="Gokhale K."/>
            <person name="Gowin J."/>
            <person name="Gronenberg W."/>
            <person name="Hermansen R.A."/>
            <person name="Hu H."/>
            <person name="Hunt B.G."/>
            <person name="Huylmans A.K."/>
            <person name="Khalil S.M."/>
            <person name="Mitchell R.D."/>
            <person name="Munoz-Torres M.C."/>
            <person name="Mustard J.A."/>
            <person name="Pan H."/>
            <person name="Reese J.T."/>
            <person name="Scharf M.E."/>
            <person name="Sun F."/>
            <person name="Vogel H."/>
            <person name="Xiao J."/>
            <person name="Yang W."/>
            <person name="Yang Z."/>
            <person name="Yang Z."/>
            <person name="Zhou J."/>
            <person name="Zhu J."/>
            <person name="Brent C.S."/>
            <person name="Elsik C.G."/>
            <person name="Goodisman M.A."/>
            <person name="Liberles D.A."/>
            <person name="Roe R.M."/>
            <person name="Vargo E.L."/>
            <person name="Vilcinskas A."/>
            <person name="Wang J."/>
            <person name="Bornberg-Bauer E."/>
            <person name="Korb J."/>
            <person name="Zhang G."/>
            <person name="Liebig J."/>
        </authorList>
    </citation>
    <scope>NUCLEOTIDE SEQUENCE [LARGE SCALE GENOMIC DNA]</scope>
    <source>
        <tissue evidence="10">Whole organism</tissue>
    </source>
</reference>
<evidence type="ECO:0000256" key="3">
    <source>
        <dbReference type="ARBA" id="ARBA00017364"/>
    </source>
</evidence>
<evidence type="ECO:0000256" key="1">
    <source>
        <dbReference type="ARBA" id="ARBA00004123"/>
    </source>
</evidence>
<dbReference type="eggNOG" id="KOG2295">
    <property type="taxonomic scope" value="Eukaryota"/>
</dbReference>
<accession>A0A067RQF2</accession>
<evidence type="ECO:0000259" key="8">
    <source>
        <dbReference type="Pfam" id="PF04959"/>
    </source>
</evidence>
<dbReference type="InterPro" id="IPR007042">
    <property type="entry name" value="SERRATE/Ars2_C"/>
</dbReference>
<proteinExistence type="inferred from homology"/>
<evidence type="ECO:0000256" key="4">
    <source>
        <dbReference type="ARBA" id="ARBA00023158"/>
    </source>
</evidence>
<dbReference type="PANTHER" id="PTHR13165:SF0">
    <property type="entry name" value="SERRATE RNA EFFECTOR MOLECULE HOMOLOG"/>
    <property type="match status" value="1"/>
</dbReference>
<dbReference type="OMA" id="FEDKIMQ"/>
<dbReference type="GO" id="GO:0031053">
    <property type="term" value="P:primary miRNA processing"/>
    <property type="evidence" value="ECO:0007669"/>
    <property type="project" value="TreeGrafter"/>
</dbReference>
<organism evidence="10 11">
    <name type="scientific">Zootermopsis nevadensis</name>
    <name type="common">Dampwood termite</name>
    <dbReference type="NCBI Taxonomy" id="136037"/>
    <lineage>
        <taxon>Eukaryota</taxon>
        <taxon>Metazoa</taxon>
        <taxon>Ecdysozoa</taxon>
        <taxon>Arthropoda</taxon>
        <taxon>Hexapoda</taxon>
        <taxon>Insecta</taxon>
        <taxon>Pterygota</taxon>
        <taxon>Neoptera</taxon>
        <taxon>Polyneoptera</taxon>
        <taxon>Dictyoptera</taxon>
        <taxon>Blattodea</taxon>
        <taxon>Blattoidea</taxon>
        <taxon>Termitoidae</taxon>
        <taxon>Termopsidae</taxon>
        <taxon>Zootermopsis</taxon>
    </lineage>
</organism>
<feature type="region of interest" description="Disordered" evidence="7">
    <location>
        <begin position="881"/>
        <end position="912"/>
    </location>
</feature>
<sequence>MGDSEDEYDRKRRDKFRGERTESYQRGEGRRGGAAEERRREEWIERESWGSRNRARADYREYRGGGGRERYSPARTHDISPPMKRVRTEWDERRSAGYGHDSTAVGYGSYASSWPHDSYSSQHAYGNHGNNQREIQTTETQPPMMSFKAYLQTQDDNITDDEAIKKYNEYKLEFKRQQLNEFFVTHKEEEWFKIKYHPEDSVKRREEQMAALKNRVKVFIEFMEQSRLGTVSVDADQSEQLIRLLDAVVIRLEGGTDYDLLALDEPRPVGSGSGQGSAGVGANQTSKPSSATAGGQTAEKQGSGDSDVKPGSVKEEEDESKPFILGEDEDTKKKERDKTTEPLELKKDPSQPLKLIISSEQVELQKKAKEFLKQKSAEEEDGPSQVKKRKREYEYESGSESGDEPAAPGDNNDMEEDEPPPPGLEEGKGGDDSFAEDEVKKKHMEVDANDDKEEEDEIAKKEEKSDDDPEDSSDKEDKDKSEKNVVKDGKMDSGDDAEEGDESEREHKKKRNSSEEAVKPRPLHKTASIFLRNLAPTITKQEVEAMCKRYPGFLRVAIADPQPERRWFRRGWVTFERQVNIKEICWNLNNIRLRDCELGAIVNRDLSRRIRTVNGITSHRQVVRHDIKLSARIVHNLDAKAGLWVDPDSPEGKGDLAPGDSKKAKEKEPDQLSLPSFGLVSKNPVLKNITDYLIEEASAEEEELLGHTADQEEGQLGDDTASVERDEALIKVLDRLLFYLRVVHSVDYYNHCEYPNEDEMPNRCGIMHARGIPPSSKLQVAQQEISDYCRTFEQKIASFLQPVTKITDEEYSKLGHKDPDVEVEKFIQANTQELAKDKWLCPLSGKKFKGPEFVRKHIFNKHGEKVDEVKKEVEYFNNYLRDPKRPQLAEHPGNRQQRKEGTSEREGFSAPSPYVPHYQYSYGGRHAAYGGHNYGGGYGYNAGYNQGYSRPSRGSFNRGRGGADYRPVIHYRDLDAPREPEEFI</sequence>
<evidence type="ECO:0000256" key="7">
    <source>
        <dbReference type="SAM" id="MobiDB-lite"/>
    </source>
</evidence>
<feature type="compositionally biased region" description="Basic and acidic residues" evidence="7">
    <location>
        <begin position="650"/>
        <end position="670"/>
    </location>
</feature>
<feature type="region of interest" description="Disordered" evidence="7">
    <location>
        <begin position="1"/>
        <end position="52"/>
    </location>
</feature>
<dbReference type="SUPFAM" id="SSF54928">
    <property type="entry name" value="RNA-binding domain, RBD"/>
    <property type="match status" value="1"/>
</dbReference>
<comment type="subcellular location">
    <subcellularLocation>
        <location evidence="1">Nucleus</location>
    </subcellularLocation>
</comment>
<evidence type="ECO:0000256" key="2">
    <source>
        <dbReference type="ARBA" id="ARBA00005407"/>
    </source>
</evidence>
<evidence type="ECO:0000313" key="10">
    <source>
        <dbReference type="EMBL" id="KDR21974.1"/>
    </source>
</evidence>
<dbReference type="GO" id="GO:0003676">
    <property type="term" value="F:nucleic acid binding"/>
    <property type="evidence" value="ECO:0007669"/>
    <property type="project" value="InterPro"/>
</dbReference>
<dbReference type="OrthoDB" id="342064at2759"/>
<dbReference type="GO" id="GO:0016604">
    <property type="term" value="C:nuclear body"/>
    <property type="evidence" value="ECO:0007669"/>
    <property type="project" value="TreeGrafter"/>
</dbReference>
<dbReference type="CDD" id="cd00590">
    <property type="entry name" value="RRM_SF"/>
    <property type="match status" value="1"/>
</dbReference>
<gene>
    <name evidence="10" type="ORF">L798_03278</name>
</gene>
<feature type="compositionally biased region" description="Acidic residues" evidence="7">
    <location>
        <begin position="494"/>
        <end position="503"/>
    </location>
</feature>
<feature type="compositionally biased region" description="Basic and acidic residues" evidence="7">
    <location>
        <begin position="8"/>
        <end position="52"/>
    </location>
</feature>
<evidence type="ECO:0000256" key="5">
    <source>
        <dbReference type="ARBA" id="ARBA00023242"/>
    </source>
</evidence>
<keyword evidence="5" id="KW-0539">Nucleus</keyword>
<evidence type="ECO:0000259" key="9">
    <source>
        <dbReference type="Pfam" id="PF12066"/>
    </source>
</evidence>
<comment type="similarity">
    <text evidence="2">Belongs to the ARS2 family.</text>
</comment>
<dbReference type="InterPro" id="IPR012677">
    <property type="entry name" value="Nucleotide-bd_a/b_plait_sf"/>
</dbReference>